<dbReference type="Proteomes" id="UP001555786">
    <property type="component" value="Unassembled WGS sequence"/>
</dbReference>
<reference evidence="1 3" key="1">
    <citation type="submission" date="2024-07" db="EMBL/GenBank/DDBJ databases">
        <title>Description of Labrys sedimenti sp. nov., isolated from a diclofenac-degrading enrichment culture.</title>
        <authorList>
            <person name="Tancsics A."/>
            <person name="Csepanyi A."/>
        </authorList>
    </citation>
    <scope>NUCLEOTIDE SEQUENCE [LARGE SCALE GENOMIC DNA]</scope>
    <source>
        <strain evidence="1 3">LMG 23578</strain>
    </source>
</reference>
<dbReference type="EMBL" id="JBHGPK010000019">
    <property type="protein sequence ID" value="MFC2253479.1"/>
    <property type="molecule type" value="Genomic_DNA"/>
</dbReference>
<name>A0ABV6ZMS3_9HYPH</name>
<evidence type="ECO:0000313" key="3">
    <source>
        <dbReference type="Proteomes" id="UP001555786"/>
    </source>
</evidence>
<protein>
    <submittedName>
        <fullName evidence="2">Uncharacterized protein</fullName>
    </submittedName>
</protein>
<accession>A0ABV6ZMS3</accession>
<dbReference type="EMBL" id="JBFNQD010000005">
    <property type="protein sequence ID" value="MEW9307368.1"/>
    <property type="molecule type" value="Genomic_DNA"/>
</dbReference>
<keyword evidence="3" id="KW-1185">Reference proteome</keyword>
<comment type="caution">
    <text evidence="2">The sequence shown here is derived from an EMBL/GenBank/DDBJ whole genome shotgun (WGS) entry which is preliminary data.</text>
</comment>
<dbReference type="Proteomes" id="UP001595190">
    <property type="component" value="Unassembled WGS sequence"/>
</dbReference>
<dbReference type="RefSeq" id="WP_311937299.1">
    <property type="nucleotide sequence ID" value="NZ_JAVSCS010000015.1"/>
</dbReference>
<reference evidence="2 4" key="2">
    <citation type="submission" date="2024-09" db="EMBL/GenBank/DDBJ databases">
        <title>Description of Labrys sedimenti sp. nov., isolated from a diclofenac-degrading enrichment culture, and genome-based reclassification of Labrys portucalensis as a later heterotypic synonym of Labrys neptuniae.</title>
        <authorList>
            <person name="Tancsics A."/>
            <person name="Csepanyi A."/>
        </authorList>
    </citation>
    <scope>NUCLEOTIDE SEQUENCE [LARGE SCALE GENOMIC DNA]</scope>
    <source>
        <strain evidence="2 4">LMG 23412</strain>
    </source>
</reference>
<evidence type="ECO:0000313" key="2">
    <source>
        <dbReference type="EMBL" id="MFC2253479.1"/>
    </source>
</evidence>
<organism evidence="2 4">
    <name type="scientific">Labrys neptuniae</name>
    <dbReference type="NCBI Taxonomy" id="376174"/>
    <lineage>
        <taxon>Bacteria</taxon>
        <taxon>Pseudomonadati</taxon>
        <taxon>Pseudomonadota</taxon>
        <taxon>Alphaproteobacteria</taxon>
        <taxon>Hyphomicrobiales</taxon>
        <taxon>Xanthobacteraceae</taxon>
        <taxon>Labrys</taxon>
    </lineage>
</organism>
<gene>
    <name evidence="1" type="ORF">ABXS05_17585</name>
    <name evidence="2" type="ORF">ACETRX_27815</name>
</gene>
<proteinExistence type="predicted"/>
<evidence type="ECO:0000313" key="4">
    <source>
        <dbReference type="Proteomes" id="UP001595190"/>
    </source>
</evidence>
<sequence>MGKTDNLVRKCNDMIAEGLDFPTIWEAYLRRHAAVIGPPIQGYRDNEPILTIPLFYRQTLVFLSTNGRFVIE</sequence>
<evidence type="ECO:0000313" key="1">
    <source>
        <dbReference type="EMBL" id="MEW9307368.1"/>
    </source>
</evidence>